<name>A0A9Q0APA0_9PEZI</name>
<evidence type="ECO:0000256" key="3">
    <source>
        <dbReference type="ARBA" id="ARBA00022692"/>
    </source>
</evidence>
<proteinExistence type="inferred from homology"/>
<dbReference type="SMART" id="SM01378">
    <property type="entry name" value="Romo1"/>
    <property type="match status" value="1"/>
</dbReference>
<evidence type="ECO:0000256" key="2">
    <source>
        <dbReference type="ARBA" id="ARBA00007839"/>
    </source>
</evidence>
<feature type="region of interest" description="Disordered" evidence="6">
    <location>
        <begin position="90"/>
        <end position="187"/>
    </location>
</feature>
<evidence type="ECO:0000256" key="6">
    <source>
        <dbReference type="SAM" id="MobiDB-lite"/>
    </source>
</evidence>
<reference evidence="8" key="1">
    <citation type="submission" date="2021-03" db="EMBL/GenBank/DDBJ databases">
        <title>Revisited historic fungal species revealed as producer of novel bioactive compounds through whole genome sequencing and comparative genomics.</title>
        <authorList>
            <person name="Vignolle G.A."/>
            <person name="Hochenegger N."/>
            <person name="Mach R.L."/>
            <person name="Mach-Aigner A.R."/>
            <person name="Javad Rahimi M."/>
            <person name="Salim K.A."/>
            <person name="Chan C.M."/>
            <person name="Lim L.B.L."/>
            <person name="Cai F."/>
            <person name="Druzhinina I.S."/>
            <person name="U'Ren J.M."/>
            <person name="Derntl C."/>
        </authorList>
    </citation>
    <scope>NUCLEOTIDE SEQUENCE</scope>
    <source>
        <strain evidence="8">TUCIM 5799</strain>
    </source>
</reference>
<evidence type="ECO:0000313" key="8">
    <source>
        <dbReference type="EMBL" id="KAI1869375.1"/>
    </source>
</evidence>
<keyword evidence="4 7" id="KW-1133">Transmembrane helix</keyword>
<dbReference type="GO" id="GO:0030150">
    <property type="term" value="P:protein import into mitochondrial matrix"/>
    <property type="evidence" value="ECO:0007669"/>
    <property type="project" value="TreeGrafter"/>
</dbReference>
<feature type="compositionally biased region" description="Polar residues" evidence="6">
    <location>
        <begin position="128"/>
        <end position="140"/>
    </location>
</feature>
<feature type="region of interest" description="Disordered" evidence="6">
    <location>
        <begin position="1"/>
        <end position="20"/>
    </location>
</feature>
<comment type="similarity">
    <text evidence="2">Belongs to the MGR2 family.</text>
</comment>
<evidence type="ECO:0000256" key="1">
    <source>
        <dbReference type="ARBA" id="ARBA00004370"/>
    </source>
</evidence>
<dbReference type="GO" id="GO:0005744">
    <property type="term" value="C:TIM23 mitochondrial import inner membrane translocase complex"/>
    <property type="evidence" value="ECO:0007669"/>
    <property type="project" value="TreeGrafter"/>
</dbReference>
<comment type="caution">
    <text evidence="8">The sequence shown here is derived from an EMBL/GenBank/DDBJ whole genome shotgun (WGS) entry which is preliminary data.</text>
</comment>
<dbReference type="AlphaFoldDB" id="A0A9Q0APA0"/>
<keyword evidence="9" id="KW-1185">Reference proteome</keyword>
<feature type="compositionally biased region" description="Polar residues" evidence="6">
    <location>
        <begin position="90"/>
        <end position="102"/>
    </location>
</feature>
<keyword evidence="3 7" id="KW-0812">Transmembrane</keyword>
<evidence type="ECO:0000256" key="4">
    <source>
        <dbReference type="ARBA" id="ARBA00022989"/>
    </source>
</evidence>
<feature type="transmembrane region" description="Helical" evidence="7">
    <location>
        <begin position="199"/>
        <end position="220"/>
    </location>
</feature>
<dbReference type="Pfam" id="PF10247">
    <property type="entry name" value="Romo1"/>
    <property type="match status" value="1"/>
</dbReference>
<comment type="subcellular location">
    <subcellularLocation>
        <location evidence="1">Membrane</location>
    </subcellularLocation>
</comment>
<evidence type="ECO:0000313" key="9">
    <source>
        <dbReference type="Proteomes" id="UP000829685"/>
    </source>
</evidence>
<feature type="transmembrane region" description="Helical" evidence="7">
    <location>
        <begin position="232"/>
        <end position="253"/>
    </location>
</feature>
<dbReference type="PANTHER" id="PTHR28525:SF1">
    <property type="entry name" value="REACTIVE OXYGEN SPECIES MODULATOR 1"/>
    <property type="match status" value="1"/>
</dbReference>
<dbReference type="GO" id="GO:0045039">
    <property type="term" value="P:protein insertion into mitochondrial inner membrane"/>
    <property type="evidence" value="ECO:0007669"/>
    <property type="project" value="TreeGrafter"/>
</dbReference>
<gene>
    <name evidence="8" type="ORF">JX265_006465</name>
</gene>
<feature type="compositionally biased region" description="Basic and acidic residues" evidence="6">
    <location>
        <begin position="109"/>
        <end position="126"/>
    </location>
</feature>
<dbReference type="PANTHER" id="PTHR28525">
    <property type="entry name" value="REACTIVE OXYGEN SPECIES MODULATOR 1"/>
    <property type="match status" value="1"/>
</dbReference>
<dbReference type="EMBL" id="JAFIMR010000015">
    <property type="protein sequence ID" value="KAI1869375.1"/>
    <property type="molecule type" value="Genomic_DNA"/>
</dbReference>
<keyword evidence="5 7" id="KW-0472">Membrane</keyword>
<feature type="compositionally biased region" description="Basic and acidic residues" evidence="6">
    <location>
        <begin position="141"/>
        <end position="162"/>
    </location>
</feature>
<dbReference type="Proteomes" id="UP000829685">
    <property type="component" value="Unassembled WGS sequence"/>
</dbReference>
<evidence type="ECO:0000256" key="7">
    <source>
        <dbReference type="SAM" id="Phobius"/>
    </source>
</evidence>
<evidence type="ECO:0008006" key="10">
    <source>
        <dbReference type="Google" id="ProtNLM"/>
    </source>
</evidence>
<dbReference type="InterPro" id="IPR018450">
    <property type="entry name" value="Romo1/Mgr2"/>
</dbReference>
<accession>A0A9Q0APA0</accession>
<organism evidence="8 9">
    <name type="scientific">Neoarthrinium moseri</name>
    <dbReference type="NCBI Taxonomy" id="1658444"/>
    <lineage>
        <taxon>Eukaryota</taxon>
        <taxon>Fungi</taxon>
        <taxon>Dikarya</taxon>
        <taxon>Ascomycota</taxon>
        <taxon>Pezizomycotina</taxon>
        <taxon>Sordariomycetes</taxon>
        <taxon>Xylariomycetidae</taxon>
        <taxon>Amphisphaeriales</taxon>
        <taxon>Apiosporaceae</taxon>
        <taxon>Neoarthrinium</taxon>
    </lineage>
</organism>
<sequence>MRSKDRHQVSLRPWGPGRPQPGHCSWSWCWLAPASFRFPFPVPLSWPPSAEATGGPMGHSRGPVLPPGTPLNLGPHVSLSLRGRTVTDTWPGSAKLSHSGQADATARAAKTDMHVRRGTLEVERRAQRSWSFLSKPTSNDRTARRIEPDRQTPSAPERDQHSHRPAPSFTAEAFIMPPPPSVGAGAHGPSNIDKLKMGAMMGGTVGCIMGFVFGTVNIFRYGAGPNGIMRTLGQYMAGSGATFGFFMGIGSVIRTDASPMANEAFLRAQRRPFIMAAQRPYRPRDQ</sequence>
<evidence type="ECO:0000256" key="5">
    <source>
        <dbReference type="ARBA" id="ARBA00023136"/>
    </source>
</evidence>
<protein>
    <recommendedName>
        <fullName evidence="10">Mitochondrial genome maintenance protein Mgr2</fullName>
    </recommendedName>
</protein>